<dbReference type="Proteomes" id="UP000789366">
    <property type="component" value="Unassembled WGS sequence"/>
</dbReference>
<keyword evidence="2" id="KW-1185">Reference proteome</keyword>
<feature type="non-terminal residue" evidence="1">
    <location>
        <position position="54"/>
    </location>
</feature>
<protein>
    <submittedName>
        <fullName evidence="1">5225_t:CDS:1</fullName>
    </submittedName>
</protein>
<proteinExistence type="predicted"/>
<evidence type="ECO:0000313" key="1">
    <source>
        <dbReference type="EMBL" id="CAG8782286.1"/>
    </source>
</evidence>
<gene>
    <name evidence="1" type="ORF">SPELUC_LOCUS16504</name>
</gene>
<comment type="caution">
    <text evidence="1">The sequence shown here is derived from an EMBL/GenBank/DDBJ whole genome shotgun (WGS) entry which is preliminary data.</text>
</comment>
<dbReference type="EMBL" id="CAJVPW010061600">
    <property type="protein sequence ID" value="CAG8782286.1"/>
    <property type="molecule type" value="Genomic_DNA"/>
</dbReference>
<sequence>LAKNGLNLLKNTKTGVLRTGAVLSGLMSLNLIYMVLTVISIVGNDQVNRLMKET</sequence>
<accession>A0ACA9RA03</accession>
<organism evidence="1 2">
    <name type="scientific">Cetraspora pellucida</name>
    <dbReference type="NCBI Taxonomy" id="1433469"/>
    <lineage>
        <taxon>Eukaryota</taxon>
        <taxon>Fungi</taxon>
        <taxon>Fungi incertae sedis</taxon>
        <taxon>Mucoromycota</taxon>
        <taxon>Glomeromycotina</taxon>
        <taxon>Glomeromycetes</taxon>
        <taxon>Diversisporales</taxon>
        <taxon>Gigasporaceae</taxon>
        <taxon>Cetraspora</taxon>
    </lineage>
</organism>
<feature type="non-terminal residue" evidence="1">
    <location>
        <position position="1"/>
    </location>
</feature>
<evidence type="ECO:0000313" key="2">
    <source>
        <dbReference type="Proteomes" id="UP000789366"/>
    </source>
</evidence>
<reference evidence="1" key="1">
    <citation type="submission" date="2021-06" db="EMBL/GenBank/DDBJ databases">
        <authorList>
            <person name="Kallberg Y."/>
            <person name="Tangrot J."/>
            <person name="Rosling A."/>
        </authorList>
    </citation>
    <scope>NUCLEOTIDE SEQUENCE</scope>
    <source>
        <strain evidence="1">28 12/20/2015</strain>
    </source>
</reference>
<name>A0ACA9RA03_9GLOM</name>